<protein>
    <submittedName>
        <fullName evidence="5">Baculoviral IAP repeat-containing protein 7-B</fullName>
    </submittedName>
</protein>
<keyword evidence="1" id="KW-0479">Metal-binding</keyword>
<feature type="region of interest" description="Disordered" evidence="4">
    <location>
        <begin position="213"/>
        <end position="234"/>
    </location>
</feature>
<organism evidence="5">
    <name type="scientific">Anthurium amnicola</name>
    <dbReference type="NCBI Taxonomy" id="1678845"/>
    <lineage>
        <taxon>Eukaryota</taxon>
        <taxon>Viridiplantae</taxon>
        <taxon>Streptophyta</taxon>
        <taxon>Embryophyta</taxon>
        <taxon>Tracheophyta</taxon>
        <taxon>Spermatophyta</taxon>
        <taxon>Magnoliopsida</taxon>
        <taxon>Liliopsida</taxon>
        <taxon>Araceae</taxon>
        <taxon>Pothoideae</taxon>
        <taxon>Potheae</taxon>
        <taxon>Anthurium</taxon>
    </lineage>
</organism>
<evidence type="ECO:0000256" key="4">
    <source>
        <dbReference type="SAM" id="MobiDB-lite"/>
    </source>
</evidence>
<dbReference type="PANTHER" id="PTHR42647:SF22">
    <property type="entry name" value="BOI-RELATED E3 UBIQUITIN-PROTEIN LIGASE 2-RELATED"/>
    <property type="match status" value="1"/>
</dbReference>
<dbReference type="GO" id="GO:0004842">
    <property type="term" value="F:ubiquitin-protein transferase activity"/>
    <property type="evidence" value="ECO:0007669"/>
    <property type="project" value="TreeGrafter"/>
</dbReference>
<dbReference type="EMBL" id="GDJX01005570">
    <property type="protein sequence ID" value="JAT62366.1"/>
    <property type="molecule type" value="Transcribed_RNA"/>
</dbReference>
<name>A0A1D1Z670_9ARAE</name>
<sequence length="285" mass="30958">MAVQAQQQFLDNPPLLCNNSGGSGLGWVDNRGGRSVDLHHFSPQQQQQAMVMASHSALANPQRDPVGFSCPPPSNKILSMDASYSLALQMEKQKREMDQFLCLQSERLRVALQQQMKEHLVSLMRRLESRASGLLRQKDEDLARASKKTAELEEYLKRAEAEGQTWQRIAMENEAMALSLKNTLDRVRDNACLSSAAAALALGDDAASCCDSSSAPSGPDGGGRGAEPDQGEGQAGRCRGCGSQDSCMLFMPCMHLCACKLCDPLLDSCPVCRSLKHGSIEVFLP</sequence>
<reference evidence="5" key="1">
    <citation type="submission" date="2015-07" db="EMBL/GenBank/DDBJ databases">
        <title>Transcriptome Assembly of Anthurium amnicola.</title>
        <authorList>
            <person name="Suzuki J."/>
        </authorList>
    </citation>
    <scope>NUCLEOTIDE SEQUENCE</scope>
</reference>
<proteinExistence type="predicted"/>
<evidence type="ECO:0000256" key="3">
    <source>
        <dbReference type="ARBA" id="ARBA00022833"/>
    </source>
</evidence>
<dbReference type="InterPro" id="IPR013083">
    <property type="entry name" value="Znf_RING/FYVE/PHD"/>
</dbReference>
<dbReference type="PANTHER" id="PTHR42647">
    <property type="entry name" value="SBP (S-RIBONUCLEASE BINDING PROTEIN) FAMILY PROTEIN"/>
    <property type="match status" value="1"/>
</dbReference>
<accession>A0A1D1Z670</accession>
<gene>
    <name evidence="5" type="primary">birc7-b</name>
    <name evidence="5" type="ORF">g.19812</name>
</gene>
<evidence type="ECO:0000313" key="5">
    <source>
        <dbReference type="EMBL" id="JAT62366.1"/>
    </source>
</evidence>
<evidence type="ECO:0000256" key="2">
    <source>
        <dbReference type="ARBA" id="ARBA00022771"/>
    </source>
</evidence>
<dbReference type="AlphaFoldDB" id="A0A1D1Z670"/>
<keyword evidence="3" id="KW-0862">Zinc</keyword>
<dbReference type="Pfam" id="PF13920">
    <property type="entry name" value="zf-C3HC4_3"/>
    <property type="match status" value="1"/>
</dbReference>
<dbReference type="Gene3D" id="3.30.40.10">
    <property type="entry name" value="Zinc/RING finger domain, C3HC4 (zinc finger)"/>
    <property type="match status" value="1"/>
</dbReference>
<keyword evidence="2" id="KW-0863">Zinc-finger</keyword>
<dbReference type="GO" id="GO:0008270">
    <property type="term" value="F:zinc ion binding"/>
    <property type="evidence" value="ECO:0007669"/>
    <property type="project" value="UniProtKB-KW"/>
</dbReference>
<dbReference type="PIRSF" id="PIRSF036836">
    <property type="entry name" value="RNase_bind_SBP1"/>
    <property type="match status" value="1"/>
</dbReference>
<evidence type="ECO:0000256" key="1">
    <source>
        <dbReference type="ARBA" id="ARBA00022723"/>
    </source>
</evidence>